<dbReference type="EMBL" id="JANUGX010000003">
    <property type="protein sequence ID" value="MCS0588317.1"/>
    <property type="molecule type" value="Genomic_DNA"/>
</dbReference>
<dbReference type="SUPFAM" id="SSF56954">
    <property type="entry name" value="Outer membrane efflux proteins (OEP)"/>
    <property type="match status" value="1"/>
</dbReference>
<keyword evidence="3" id="KW-0732">Signal</keyword>
<proteinExistence type="inferred from homology"/>
<feature type="signal peptide" evidence="3">
    <location>
        <begin position="1"/>
        <end position="29"/>
    </location>
</feature>
<dbReference type="PANTHER" id="PTHR30203">
    <property type="entry name" value="OUTER MEMBRANE CATION EFFLUX PROTEIN"/>
    <property type="match status" value="1"/>
</dbReference>
<reference evidence="4 5" key="1">
    <citation type="submission" date="2022-08" db="EMBL/GenBank/DDBJ databases">
        <title>Reclassification of Massilia species as members of the genera Telluria, Duganella, Pseudoduganella, Mokoshia gen. nov. and Zemynaea gen. nov. using orthogonal and non-orthogonal genome-based approaches.</title>
        <authorList>
            <person name="Bowman J.P."/>
        </authorList>
    </citation>
    <scope>NUCLEOTIDE SEQUENCE [LARGE SCALE GENOMIC DNA]</scope>
    <source>
        <strain evidence="4 5">LMG 28164</strain>
    </source>
</reference>
<evidence type="ECO:0000256" key="3">
    <source>
        <dbReference type="SAM" id="SignalP"/>
    </source>
</evidence>
<comment type="caution">
    <text evidence="4">The sequence shown here is derived from an EMBL/GenBank/DDBJ whole genome shotgun (WGS) entry which is preliminary data.</text>
</comment>
<evidence type="ECO:0000313" key="4">
    <source>
        <dbReference type="EMBL" id="MCS0588317.1"/>
    </source>
</evidence>
<dbReference type="Proteomes" id="UP001205560">
    <property type="component" value="Unassembled WGS sequence"/>
</dbReference>
<protein>
    <submittedName>
        <fullName evidence="4">TolC family protein</fullName>
    </submittedName>
</protein>
<keyword evidence="5" id="KW-1185">Reference proteome</keyword>
<evidence type="ECO:0000256" key="1">
    <source>
        <dbReference type="ARBA" id="ARBA00007613"/>
    </source>
</evidence>
<evidence type="ECO:0000256" key="2">
    <source>
        <dbReference type="SAM" id="Coils"/>
    </source>
</evidence>
<feature type="coiled-coil region" evidence="2">
    <location>
        <begin position="305"/>
        <end position="339"/>
    </location>
</feature>
<organism evidence="4 5">
    <name type="scientific">Massilia norwichensis</name>
    <dbReference type="NCBI Taxonomy" id="1442366"/>
    <lineage>
        <taxon>Bacteria</taxon>
        <taxon>Pseudomonadati</taxon>
        <taxon>Pseudomonadota</taxon>
        <taxon>Betaproteobacteria</taxon>
        <taxon>Burkholderiales</taxon>
        <taxon>Oxalobacteraceae</taxon>
        <taxon>Telluria group</taxon>
        <taxon>Massilia</taxon>
    </lineage>
</organism>
<name>A0ABT2A2B4_9BURK</name>
<gene>
    <name evidence="4" type="ORF">NX782_03770</name>
</gene>
<dbReference type="InterPro" id="IPR010131">
    <property type="entry name" value="MdtP/NodT-like"/>
</dbReference>
<dbReference type="PANTHER" id="PTHR30203:SF24">
    <property type="entry name" value="BLR4935 PROTEIN"/>
    <property type="match status" value="1"/>
</dbReference>
<dbReference type="Pfam" id="PF02321">
    <property type="entry name" value="OEP"/>
    <property type="match status" value="2"/>
</dbReference>
<keyword evidence="2" id="KW-0175">Coiled coil</keyword>
<accession>A0ABT2A2B4</accession>
<sequence>MANCSHNISKFLFIAILSNVLSTAQPLHAETVFATGQAFTLREAVARAQESAPGVQGAKAAVDSADAAVQAARLLPNPTLSVEAENILGTGRYARFGGSETTYSVAMPLELGGKRSSRTRVAQAEQSAAQIGVAVAKADLTLKITQAFIAVAASERRLRIADQRRELAVQTERVAHLRVGAGKVSPIDEQRASAQRLRADVDAGRAARATEVARANLARLIGATQPLAIVAPWFDDTSAEAGIDAPESSLSRAAAEAQVAAARARVDSARRARIPDLTVSAGTRRIKETSDTAAVVALSIPLPLFNRGDAEVARARAELDKAEAERNAAALDLAEALASARADVTDARASAISASGPELAAAQEAARIARIGYAEGKFSQLDLIEAERSLSQTQEAAIDALATFHDARARLARLLGHLDPIYKD</sequence>
<dbReference type="Gene3D" id="1.20.1600.10">
    <property type="entry name" value="Outer membrane efflux proteins (OEP)"/>
    <property type="match status" value="1"/>
</dbReference>
<feature type="chain" id="PRO_5045052425" evidence="3">
    <location>
        <begin position="30"/>
        <end position="424"/>
    </location>
</feature>
<comment type="similarity">
    <text evidence="1">Belongs to the outer membrane factor (OMF) (TC 1.B.17) family.</text>
</comment>
<evidence type="ECO:0000313" key="5">
    <source>
        <dbReference type="Proteomes" id="UP001205560"/>
    </source>
</evidence>
<dbReference type="InterPro" id="IPR003423">
    <property type="entry name" value="OMP_efflux"/>
</dbReference>
<dbReference type="RefSeq" id="WP_141839242.1">
    <property type="nucleotide sequence ID" value="NZ_JANUGX010000003.1"/>
</dbReference>